<comment type="caution">
    <text evidence="1">The sequence shown here is derived from an EMBL/GenBank/DDBJ whole genome shotgun (WGS) entry which is preliminary data.</text>
</comment>
<reference evidence="1" key="1">
    <citation type="submission" date="2013-08" db="EMBL/GenBank/DDBJ databases">
        <authorList>
            <person name="Mendez C."/>
            <person name="Richter M."/>
            <person name="Ferrer M."/>
            <person name="Sanchez J."/>
        </authorList>
    </citation>
    <scope>NUCLEOTIDE SEQUENCE</scope>
</reference>
<dbReference type="AlphaFoldDB" id="T1AFG0"/>
<dbReference type="InterPro" id="IPR038764">
    <property type="entry name" value="GNAT_N_AcTrfase_prd"/>
</dbReference>
<accession>T1AFG0</accession>
<protein>
    <submittedName>
        <fullName evidence="1">Chorismate synthase</fullName>
    </submittedName>
</protein>
<gene>
    <name evidence="1" type="ORF">B1B_08292</name>
</gene>
<proteinExistence type="predicted"/>
<dbReference type="PANTHER" id="PTHR41700">
    <property type="entry name" value="GCN5-RELATED N-ACETYLTRANSFERASE"/>
    <property type="match status" value="1"/>
</dbReference>
<reference evidence="1" key="2">
    <citation type="journal article" date="2014" name="ISME J.">
        <title>Microbial stratification in low pH oxic and suboxic macroscopic growths along an acid mine drainage.</title>
        <authorList>
            <person name="Mendez-Garcia C."/>
            <person name="Mesa V."/>
            <person name="Sprenger R.R."/>
            <person name="Richter M."/>
            <person name="Diez M.S."/>
            <person name="Solano J."/>
            <person name="Bargiela R."/>
            <person name="Golyshina O.V."/>
            <person name="Manteca A."/>
            <person name="Ramos J.L."/>
            <person name="Gallego J.R."/>
            <person name="Llorente I."/>
            <person name="Martins Dos Santos V.A."/>
            <person name="Jensen O.N."/>
            <person name="Pelaez A.I."/>
            <person name="Sanchez J."/>
            <person name="Ferrer M."/>
        </authorList>
    </citation>
    <scope>NUCLEOTIDE SEQUENCE</scope>
</reference>
<dbReference type="PANTHER" id="PTHR41700:SF1">
    <property type="entry name" value="N-ACETYLTRANSFERASE DOMAIN-CONTAINING PROTEIN"/>
    <property type="match status" value="1"/>
</dbReference>
<sequence>MFQKKWALDNGYDLIAWTFDPIRSLNAHFNLNKLGAITRTLVPNFYGTMEDSLNAGIPTDRVVAEWWIKEKRVMPEGNSSVVLDVSKQDFNLQIEEITSFQPKVVKVAIPYDITSIMSNDLAKAARIKKSLSVVLARLFSLQYSVVDFEKGQPSPWYVLSTDPPLKSGNLPNPFV</sequence>
<dbReference type="EMBL" id="AUZY01005393">
    <property type="protein sequence ID" value="EQD59236.1"/>
    <property type="molecule type" value="Genomic_DNA"/>
</dbReference>
<name>T1AFG0_9ZZZZ</name>
<organism evidence="1">
    <name type="scientific">mine drainage metagenome</name>
    <dbReference type="NCBI Taxonomy" id="410659"/>
    <lineage>
        <taxon>unclassified sequences</taxon>
        <taxon>metagenomes</taxon>
        <taxon>ecological metagenomes</taxon>
    </lineage>
</organism>
<evidence type="ECO:0000313" key="1">
    <source>
        <dbReference type="EMBL" id="EQD59236.1"/>
    </source>
</evidence>